<protein>
    <submittedName>
        <fullName evidence="7">Elongation factor P lysine(34) lysyltransferase</fullName>
    </submittedName>
</protein>
<dbReference type="GO" id="GO:0016740">
    <property type="term" value="F:transferase activity"/>
    <property type="evidence" value="ECO:0007669"/>
    <property type="project" value="UniProtKB-KW"/>
</dbReference>
<dbReference type="GO" id="GO:0006430">
    <property type="term" value="P:lysyl-tRNA aminoacylation"/>
    <property type="evidence" value="ECO:0007669"/>
    <property type="project" value="InterPro"/>
</dbReference>
<dbReference type="Gene3D" id="3.30.930.10">
    <property type="entry name" value="Bira Bifunctional Protein, Domain 2"/>
    <property type="match status" value="1"/>
</dbReference>
<keyword evidence="4" id="KW-0067">ATP-binding</keyword>
<dbReference type="GO" id="GO:0004824">
    <property type="term" value="F:lysine-tRNA ligase activity"/>
    <property type="evidence" value="ECO:0007669"/>
    <property type="project" value="InterPro"/>
</dbReference>
<keyword evidence="7" id="KW-0648">Protein biosynthesis</keyword>
<dbReference type="InterPro" id="IPR004525">
    <property type="entry name" value="EpmA"/>
</dbReference>
<evidence type="ECO:0000256" key="3">
    <source>
        <dbReference type="ARBA" id="ARBA00022741"/>
    </source>
</evidence>
<keyword evidence="7" id="KW-0808">Transferase</keyword>
<dbReference type="InterPro" id="IPR006195">
    <property type="entry name" value="aa-tRNA-synth_II"/>
</dbReference>
<evidence type="ECO:0000313" key="8">
    <source>
        <dbReference type="Proteomes" id="UP000244884"/>
    </source>
</evidence>
<dbReference type="PANTHER" id="PTHR42918:SF6">
    <property type="entry name" value="ELONGATION FACTOR P--(R)-BETA-LYSINE LIGASE"/>
    <property type="match status" value="1"/>
</dbReference>
<keyword evidence="2" id="KW-0436">Ligase</keyword>
<dbReference type="FunFam" id="3.30.930.10:FF:000017">
    <property type="entry name" value="Elongation factor P--(R)-beta-lysine ligase"/>
    <property type="match status" value="1"/>
</dbReference>
<keyword evidence="3" id="KW-0547">Nucleotide-binding</keyword>
<dbReference type="EMBL" id="CP029161">
    <property type="protein sequence ID" value="AWH90246.1"/>
    <property type="molecule type" value="Genomic_DNA"/>
</dbReference>
<dbReference type="GO" id="GO:0003746">
    <property type="term" value="F:translation elongation factor activity"/>
    <property type="evidence" value="ECO:0007669"/>
    <property type="project" value="UniProtKB-KW"/>
</dbReference>
<sequence>MMKKTWKPSASIKDLVQRAKIIENIRLFFKKNKILEVETPILSQFTTTDANLTPFSTSYYSPYNDNNSIKKKLWLSTSPEYHMKRLLAAQSGSIYQICHSFRNKEFGRYHNPEFTMLEWYQIDCKMKVFMKEVDRFFQKILNFNKSDQISYQEIFIKYLNIDPLSANSIDILKIFKLLDLEHLISDEIDKNKLIETLFTVKIQPFLGEKNPLFVYHFPAEQASLAFVNENDSRVTERFEIFFKGIELGNGFYELTDYSEHKKRFKKDNKNRFKENLSPRKIDNYFLNAIRYGLPSCSGIAIGLDRIIMIALKKKSIDQVISFSFNRS</sequence>
<evidence type="ECO:0000259" key="6">
    <source>
        <dbReference type="PROSITE" id="PS50862"/>
    </source>
</evidence>
<comment type="catalytic activity">
    <reaction evidence="5">
        <text>D-beta-lysine + L-lysyl-[protein] + ATP = N(6)-((3R)-3,6-diaminohexanoyl)-L-lysyl-[protein] + AMP + diphosphate + H(+)</text>
        <dbReference type="Rhea" id="RHEA:83435"/>
        <dbReference type="Rhea" id="RHEA-COMP:9752"/>
        <dbReference type="Rhea" id="RHEA-COMP:20131"/>
        <dbReference type="ChEBI" id="CHEBI:15378"/>
        <dbReference type="ChEBI" id="CHEBI:29969"/>
        <dbReference type="ChEBI" id="CHEBI:30616"/>
        <dbReference type="ChEBI" id="CHEBI:33019"/>
        <dbReference type="ChEBI" id="CHEBI:84138"/>
        <dbReference type="ChEBI" id="CHEBI:156053"/>
        <dbReference type="ChEBI" id="CHEBI:456215"/>
    </reaction>
    <physiologicalReaction direction="left-to-right" evidence="5">
        <dbReference type="Rhea" id="RHEA:83436"/>
    </physiologicalReaction>
</comment>
<gene>
    <name evidence="7" type="ORF">DD681_00140</name>
</gene>
<dbReference type="NCBIfam" id="TIGR00462">
    <property type="entry name" value="genX"/>
    <property type="match status" value="1"/>
</dbReference>
<dbReference type="PANTHER" id="PTHR42918">
    <property type="entry name" value="LYSYL-TRNA SYNTHETASE"/>
    <property type="match status" value="1"/>
</dbReference>
<evidence type="ECO:0000313" key="7">
    <source>
        <dbReference type="EMBL" id="AWH90246.1"/>
    </source>
</evidence>
<dbReference type="InterPro" id="IPR004364">
    <property type="entry name" value="Aa-tRNA-synt_II"/>
</dbReference>
<reference evidence="7 8" key="1">
    <citation type="submission" date="2018-04" db="EMBL/GenBank/DDBJ databases">
        <title>Genome sequence of Buchnera aphidicola from Melaphis sacchari.</title>
        <authorList>
            <person name="Geib S.M."/>
            <person name="Palmer N.A."/>
            <person name="Sattler S.E."/>
            <person name="Sarath G."/>
        </authorList>
    </citation>
    <scope>NUCLEOTIDE SEQUENCE [LARGE SCALE GENOMIC DNA]</scope>
    <source>
        <strain evidence="7 8">LSU</strain>
    </source>
</reference>
<dbReference type="InterPro" id="IPR045864">
    <property type="entry name" value="aa-tRNA-synth_II/BPL/LPL"/>
</dbReference>
<dbReference type="GO" id="GO:0000049">
    <property type="term" value="F:tRNA binding"/>
    <property type="evidence" value="ECO:0007669"/>
    <property type="project" value="TreeGrafter"/>
</dbReference>
<dbReference type="NCBIfam" id="NF006828">
    <property type="entry name" value="PRK09350.1"/>
    <property type="match status" value="1"/>
</dbReference>
<dbReference type="SUPFAM" id="SSF55681">
    <property type="entry name" value="Class II aaRS and biotin synthetases"/>
    <property type="match status" value="1"/>
</dbReference>
<dbReference type="GO" id="GO:0005524">
    <property type="term" value="F:ATP binding"/>
    <property type="evidence" value="ECO:0007669"/>
    <property type="project" value="UniProtKB-KW"/>
</dbReference>
<name>A0A2U8DEG5_9GAMM</name>
<evidence type="ECO:0000256" key="2">
    <source>
        <dbReference type="ARBA" id="ARBA00022598"/>
    </source>
</evidence>
<dbReference type="Pfam" id="PF00152">
    <property type="entry name" value="tRNA-synt_2"/>
    <property type="match status" value="1"/>
</dbReference>
<comment type="subunit">
    <text evidence="1">Homodimer.</text>
</comment>
<dbReference type="AlphaFoldDB" id="A0A2U8DEG5"/>
<dbReference type="Proteomes" id="UP000244884">
    <property type="component" value="Chromosome"/>
</dbReference>
<dbReference type="RefSeq" id="WP_158341017.1">
    <property type="nucleotide sequence ID" value="NZ_CP029161.1"/>
</dbReference>
<accession>A0A2U8DEG5</accession>
<proteinExistence type="predicted"/>
<dbReference type="GO" id="GO:0005829">
    <property type="term" value="C:cytosol"/>
    <property type="evidence" value="ECO:0007669"/>
    <property type="project" value="TreeGrafter"/>
</dbReference>
<dbReference type="OrthoDB" id="9762036at2"/>
<dbReference type="PROSITE" id="PS50862">
    <property type="entry name" value="AA_TRNA_LIGASE_II"/>
    <property type="match status" value="1"/>
</dbReference>
<evidence type="ECO:0000256" key="5">
    <source>
        <dbReference type="ARBA" id="ARBA00052794"/>
    </source>
</evidence>
<organism evidence="7 8">
    <name type="scientific">Buchnera aphidicola</name>
    <name type="common">Melanaphis sacchari</name>
    <dbReference type="NCBI Taxonomy" id="2173854"/>
    <lineage>
        <taxon>Bacteria</taxon>
        <taxon>Pseudomonadati</taxon>
        <taxon>Pseudomonadota</taxon>
        <taxon>Gammaproteobacteria</taxon>
        <taxon>Enterobacterales</taxon>
        <taxon>Erwiniaceae</taxon>
        <taxon>Buchnera</taxon>
    </lineage>
</organism>
<keyword evidence="7" id="KW-0251">Elongation factor</keyword>
<evidence type="ECO:0000256" key="4">
    <source>
        <dbReference type="ARBA" id="ARBA00022840"/>
    </source>
</evidence>
<feature type="domain" description="Aminoacyl-transfer RNA synthetases class-II family profile" evidence="6">
    <location>
        <begin position="18"/>
        <end position="327"/>
    </location>
</feature>
<evidence type="ECO:0000256" key="1">
    <source>
        <dbReference type="ARBA" id="ARBA00011738"/>
    </source>
</evidence>